<keyword evidence="5" id="KW-1185">Reference proteome</keyword>
<dbReference type="FunFam" id="3.40.50.720:FF:000594">
    <property type="entry name" value="Short-chain oxidoreductase"/>
    <property type="match status" value="1"/>
</dbReference>
<dbReference type="Gene3D" id="3.40.50.720">
    <property type="entry name" value="NAD(P)-binding Rossmann-like Domain"/>
    <property type="match status" value="1"/>
</dbReference>
<dbReference type="AlphaFoldDB" id="A0A250VTN8"/>
<dbReference type="PANTHER" id="PTHR24320">
    <property type="entry name" value="RETINOL DEHYDROGENASE"/>
    <property type="match status" value="1"/>
</dbReference>
<evidence type="ECO:0000256" key="2">
    <source>
        <dbReference type="ARBA" id="ARBA00023002"/>
    </source>
</evidence>
<evidence type="ECO:0000256" key="1">
    <source>
        <dbReference type="ARBA" id="ARBA00006484"/>
    </source>
</evidence>
<gene>
    <name evidence="4" type="ORF">SO3561_08962</name>
</gene>
<evidence type="ECO:0000313" key="4">
    <source>
        <dbReference type="EMBL" id="GAX57392.1"/>
    </source>
</evidence>
<dbReference type="Proteomes" id="UP000217446">
    <property type="component" value="Unassembled WGS sequence"/>
</dbReference>
<dbReference type="InterPro" id="IPR002347">
    <property type="entry name" value="SDR_fam"/>
</dbReference>
<dbReference type="RefSeq" id="WP_067383274.1">
    <property type="nucleotide sequence ID" value="NZ_BDQI01000035.1"/>
</dbReference>
<dbReference type="Pfam" id="PF00106">
    <property type="entry name" value="adh_short"/>
    <property type="match status" value="1"/>
</dbReference>
<protein>
    <recommendedName>
        <fullName evidence="3">Probable oxidoreductase</fullName>
    </recommendedName>
</protein>
<dbReference type="InterPro" id="IPR036291">
    <property type="entry name" value="NAD(P)-bd_dom_sf"/>
</dbReference>
<sequence length="328" mass="33979">MTTTQRIHTPFGEESTAAEVIEGIDLSGKHAVVTGAASGLGAETARALADAGASVTLAVRNTDAGERTATDIRKATGNDAVHVGRLDLADQASIAAFTNAWAGPLHILVNNAGVMALPTLERTPDGWELQFASNHLGHFALALGLHDALAAAGNARIVSLSSRGHHASPVEFDDINFDNRAYDPWLAYGQSKTANVLFAVEASNRWASDGITANAVHPGVIMSTNLSRYMDPDQAAQLRAAEAAGEFGSIQGAPFRFKTIAQGAATSVLVAASPQLEGIGGRYFEDNNEAEKLSAEAVGSAPGGVAPYALDPDAAKRLWELSLAATGA</sequence>
<dbReference type="EMBL" id="BDQI01000035">
    <property type="protein sequence ID" value="GAX57392.1"/>
    <property type="molecule type" value="Genomic_DNA"/>
</dbReference>
<comment type="similarity">
    <text evidence="1">Belongs to the short-chain dehydrogenases/reductases (SDR) family.</text>
</comment>
<proteinExistence type="inferred from homology"/>
<dbReference type="PRINTS" id="PR00081">
    <property type="entry name" value="GDHRDH"/>
</dbReference>
<accession>A0A250VTN8</accession>
<dbReference type="SUPFAM" id="SSF51735">
    <property type="entry name" value="NAD(P)-binding Rossmann-fold domains"/>
    <property type="match status" value="1"/>
</dbReference>
<evidence type="ECO:0000256" key="3">
    <source>
        <dbReference type="ARBA" id="ARBA00071493"/>
    </source>
</evidence>
<comment type="caution">
    <text evidence="4">The sequence shown here is derived from an EMBL/GenBank/DDBJ whole genome shotgun (WGS) entry which is preliminary data.</text>
</comment>
<dbReference type="PANTHER" id="PTHR24320:SF283">
    <property type="entry name" value="RETINOL DEHYDROGENASE 11"/>
    <property type="match status" value="1"/>
</dbReference>
<organism evidence="4 5">
    <name type="scientific">Streptomyces olivochromogenes</name>
    <dbReference type="NCBI Taxonomy" id="1963"/>
    <lineage>
        <taxon>Bacteria</taxon>
        <taxon>Bacillati</taxon>
        <taxon>Actinomycetota</taxon>
        <taxon>Actinomycetes</taxon>
        <taxon>Kitasatosporales</taxon>
        <taxon>Streptomycetaceae</taxon>
        <taxon>Streptomyces</taxon>
    </lineage>
</organism>
<dbReference type="CDD" id="cd05327">
    <property type="entry name" value="retinol-DH_like_SDR_c_like"/>
    <property type="match status" value="1"/>
</dbReference>
<keyword evidence="2" id="KW-0560">Oxidoreductase</keyword>
<dbReference type="STRING" id="1963.AQJ27_45490"/>
<reference evidence="5" key="1">
    <citation type="submission" date="2017-05" db="EMBL/GenBank/DDBJ databases">
        <title>Streptomyces olivochromogenes NBRC 3561 whole genome shotgun sequence.</title>
        <authorList>
            <person name="Dohra H."/>
            <person name="Kodani S."/>
        </authorList>
    </citation>
    <scope>NUCLEOTIDE SEQUENCE [LARGE SCALE GENOMIC DNA]</scope>
    <source>
        <strain evidence="5">NBRC 3561</strain>
    </source>
</reference>
<evidence type="ECO:0000313" key="5">
    <source>
        <dbReference type="Proteomes" id="UP000217446"/>
    </source>
</evidence>
<name>A0A250VTN8_STROL</name>
<dbReference type="GO" id="GO:0016491">
    <property type="term" value="F:oxidoreductase activity"/>
    <property type="evidence" value="ECO:0007669"/>
    <property type="project" value="UniProtKB-KW"/>
</dbReference>